<dbReference type="EMBL" id="JAQQCL010000002">
    <property type="protein sequence ID" value="MFM0715619.1"/>
    <property type="molecule type" value="Genomic_DNA"/>
</dbReference>
<protein>
    <submittedName>
        <fullName evidence="1">Uncharacterized protein</fullName>
    </submittedName>
</protein>
<evidence type="ECO:0000313" key="1">
    <source>
        <dbReference type="EMBL" id="MFM0715619.1"/>
    </source>
</evidence>
<keyword evidence="2" id="KW-1185">Reference proteome</keyword>
<gene>
    <name evidence="1" type="ORF">PQQ73_04680</name>
</gene>
<accession>A0ABW9E7V7</accession>
<name>A0ABW9E7V7_9BURK</name>
<evidence type="ECO:0000313" key="2">
    <source>
        <dbReference type="Proteomes" id="UP001629392"/>
    </source>
</evidence>
<dbReference type="RefSeq" id="WP_408141251.1">
    <property type="nucleotide sequence ID" value="NZ_JAQQCJ010000002.1"/>
</dbReference>
<sequence length="110" mass="12226">MILHAINNKLYEVKLAFLNLIDNCDVIPRYFSTSEQIVSFLKNNPELKFSLAPVPPTATDVELTLISSYLAYGPQFGDVMCGVIRYDPVKQQVLTIGTYANGDIGRIWGG</sequence>
<dbReference type="Proteomes" id="UP001629392">
    <property type="component" value="Unassembled WGS sequence"/>
</dbReference>
<comment type="caution">
    <text evidence="1">The sequence shown here is derived from an EMBL/GenBank/DDBJ whole genome shotgun (WGS) entry which is preliminary data.</text>
</comment>
<proteinExistence type="predicted"/>
<reference evidence="1 2" key="1">
    <citation type="journal article" date="2024" name="Chem. Sci.">
        <title>Discovery of megapolipeptins by genome mining of a Burkholderiales bacteria collection.</title>
        <authorList>
            <person name="Paulo B.S."/>
            <person name="Recchia M.J.J."/>
            <person name="Lee S."/>
            <person name="Fergusson C.H."/>
            <person name="Romanowski S.B."/>
            <person name="Hernandez A."/>
            <person name="Krull N."/>
            <person name="Liu D.Y."/>
            <person name="Cavanagh H."/>
            <person name="Bos A."/>
            <person name="Gray C.A."/>
            <person name="Murphy B.T."/>
            <person name="Linington R.G."/>
            <person name="Eustaquio A.S."/>
        </authorList>
    </citation>
    <scope>NUCLEOTIDE SEQUENCE [LARGE SCALE GENOMIC DNA]</scope>
    <source>
        <strain evidence="1 2">RL17-350-BIC-E</strain>
    </source>
</reference>
<organism evidence="1 2">
    <name type="scientific">Paraburkholderia strydomiana</name>
    <dbReference type="NCBI Taxonomy" id="1245417"/>
    <lineage>
        <taxon>Bacteria</taxon>
        <taxon>Pseudomonadati</taxon>
        <taxon>Pseudomonadota</taxon>
        <taxon>Betaproteobacteria</taxon>
        <taxon>Burkholderiales</taxon>
        <taxon>Burkholderiaceae</taxon>
        <taxon>Paraburkholderia</taxon>
    </lineage>
</organism>